<dbReference type="Gene3D" id="3.30.2180.10">
    <property type="entry name" value="ATP12-like"/>
    <property type="match status" value="1"/>
</dbReference>
<accession>A0ABR5ZQN8</accession>
<dbReference type="Gene3D" id="1.10.3580.10">
    <property type="entry name" value="ATP12 ATPase"/>
    <property type="match status" value="1"/>
</dbReference>
<evidence type="ECO:0000313" key="5">
    <source>
        <dbReference type="Proteomes" id="UP000765338"/>
    </source>
</evidence>
<protein>
    <submittedName>
        <fullName evidence="4">ATP12 chaperone protein</fullName>
    </submittedName>
</protein>
<evidence type="ECO:0000256" key="2">
    <source>
        <dbReference type="ARBA" id="ARBA00022946"/>
    </source>
</evidence>
<dbReference type="InterPro" id="IPR011419">
    <property type="entry name" value="ATP12_ATP_synth-F1-assembly"/>
</dbReference>
<name>A0ABR5ZQN8_9PROT</name>
<sequence>MAQFRRRFWKQVTVGPVGESGQQGPLLDGRPVKLPAGTALAVSSPALAEALAEEWRQIAEGAQFTPDDLVLTRMAGSHIERILPDRAAMEAALHAYGIDDNLCYRSAAQDDAVTARIRAWAAEQGLHPAMTDGLMPLEQPVAYGEALTHYLSQLEPAQLTALGVMVPIMGSLLLPLALVHDVVSFDEAVHLAHADEYRQLEKWGHDGELATLLEKRNTDIADALRFLWLTQGDEGRLMRDGALKPLTERESPQ</sequence>
<dbReference type="PANTHER" id="PTHR21013">
    <property type="entry name" value="ATP SYNTHASE MITOCHONDRIAL F1 COMPLEX ASSEMBLY FACTOR 2/ATP12 PROTEIN, MITOCHONDRIAL PRECURSOR"/>
    <property type="match status" value="1"/>
</dbReference>
<organism evidence="4 5">
    <name type="scientific">Bombella mellum</name>
    <dbReference type="NCBI Taxonomy" id="2039288"/>
    <lineage>
        <taxon>Bacteria</taxon>
        <taxon>Pseudomonadati</taxon>
        <taxon>Pseudomonadota</taxon>
        <taxon>Alphaproteobacteria</taxon>
        <taxon>Acetobacterales</taxon>
        <taxon>Acetobacteraceae</taxon>
        <taxon>Bombella</taxon>
    </lineage>
</organism>
<proteinExistence type="inferred from homology"/>
<keyword evidence="3" id="KW-0143">Chaperone</keyword>
<dbReference type="InterPro" id="IPR042272">
    <property type="entry name" value="ATP12_ATP_synth-F1-assembly_N"/>
</dbReference>
<comment type="similarity">
    <text evidence="1">Belongs to the ATP12 family.</text>
</comment>
<evidence type="ECO:0000256" key="1">
    <source>
        <dbReference type="ARBA" id="ARBA00008231"/>
    </source>
</evidence>
<dbReference type="InterPro" id="IPR023335">
    <property type="entry name" value="ATP12_ortho_dom_sf"/>
</dbReference>
<keyword evidence="5" id="KW-1185">Reference proteome</keyword>
<keyword evidence="2" id="KW-0809">Transit peptide</keyword>
<evidence type="ECO:0000313" key="4">
    <source>
        <dbReference type="EMBL" id="MBA5726552.1"/>
    </source>
</evidence>
<evidence type="ECO:0000256" key="3">
    <source>
        <dbReference type="ARBA" id="ARBA00023186"/>
    </source>
</evidence>
<comment type="caution">
    <text evidence="4">The sequence shown here is derived from an EMBL/GenBank/DDBJ whole genome shotgun (WGS) entry which is preliminary data.</text>
</comment>
<dbReference type="SUPFAM" id="SSF160909">
    <property type="entry name" value="ATP12-like"/>
    <property type="match status" value="1"/>
</dbReference>
<gene>
    <name evidence="4" type="ORF">CPA56_00880</name>
</gene>
<dbReference type="Proteomes" id="UP000765338">
    <property type="component" value="Unassembled WGS sequence"/>
</dbReference>
<dbReference type="PANTHER" id="PTHR21013:SF10">
    <property type="entry name" value="ATP SYNTHASE MITOCHONDRIAL F1 COMPLEX ASSEMBLY FACTOR 2"/>
    <property type="match status" value="1"/>
</dbReference>
<dbReference type="EMBL" id="PDLY01000001">
    <property type="protein sequence ID" value="MBA5726552.1"/>
    <property type="molecule type" value="Genomic_DNA"/>
</dbReference>
<dbReference type="RefSeq" id="WP_182040170.1">
    <property type="nucleotide sequence ID" value="NZ_PDLY01000001.1"/>
</dbReference>
<reference evidence="4 5" key="1">
    <citation type="submission" date="2017-10" db="EMBL/GenBank/DDBJ databases">
        <authorList>
            <person name="Jakob F."/>
        </authorList>
    </citation>
    <scope>NUCLEOTIDE SEQUENCE [LARGE SCALE GENOMIC DNA]</scope>
    <source>
        <strain evidence="4 5">TMW 2.1889</strain>
    </source>
</reference>
<dbReference type="Pfam" id="PF07542">
    <property type="entry name" value="ATP12"/>
    <property type="match status" value="1"/>
</dbReference>